<dbReference type="EMBL" id="PDLM01000005">
    <property type="protein sequence ID" value="RDW76915.1"/>
    <property type="molecule type" value="Genomic_DNA"/>
</dbReference>
<feature type="region of interest" description="Disordered" evidence="1">
    <location>
        <begin position="1"/>
        <end position="34"/>
    </location>
</feature>
<dbReference type="AlphaFoldDB" id="A0A3D8RSD9"/>
<dbReference type="STRING" id="1849047.A0A3D8RSD9"/>
<gene>
    <name evidence="2" type="ORF">BP6252_04968</name>
</gene>
<evidence type="ECO:0000313" key="3">
    <source>
        <dbReference type="Proteomes" id="UP000256645"/>
    </source>
</evidence>
<dbReference type="OrthoDB" id="3642468at2759"/>
<organism evidence="2 3">
    <name type="scientific">Coleophoma cylindrospora</name>
    <dbReference type="NCBI Taxonomy" id="1849047"/>
    <lineage>
        <taxon>Eukaryota</taxon>
        <taxon>Fungi</taxon>
        <taxon>Dikarya</taxon>
        <taxon>Ascomycota</taxon>
        <taxon>Pezizomycotina</taxon>
        <taxon>Leotiomycetes</taxon>
        <taxon>Helotiales</taxon>
        <taxon>Dermateaceae</taxon>
        <taxon>Coleophoma</taxon>
    </lineage>
</organism>
<proteinExistence type="predicted"/>
<keyword evidence="3" id="KW-1185">Reference proteome</keyword>
<dbReference type="Proteomes" id="UP000256645">
    <property type="component" value="Unassembled WGS sequence"/>
</dbReference>
<sequence>MPRNETDSSVLTSSLVDEKPSVDASKPAPGRRVHDTLDSIKSSIHLNDEEPLVDLTAAIPLRSRRTERLQKRKMKKTLCSNVRSFLDLSSELLIDILSFLEPSDIFALFRINSSMRHYIQLNEERITEAIIRLRYPVLAKCFPLPVLFDKVDKDFHSALLSPRHQQRLLIHKRPYQHIKQANPQNTCSCMSCVMAWNNLNLIIDLAHWQNHLESRHPITVIPRGVQPRWNLELIEANASVANKAIRYPLWYARILQKHLNTSIRTIVRHSAVRRKKGLPETDVPALKRLFHLSTDDISTSSDSFLKRSGPPSFEFPYHRDKYYTLDSYLPNRRWDEGQWVYYGDLHKTDISWAKRIADIEIGKINPTNSEPSSRGLS</sequence>
<comment type="caution">
    <text evidence="2">The sequence shown here is derived from an EMBL/GenBank/DDBJ whole genome shotgun (WGS) entry which is preliminary data.</text>
</comment>
<accession>A0A3D8RSD9</accession>
<name>A0A3D8RSD9_9HELO</name>
<reference evidence="2 3" key="1">
    <citation type="journal article" date="2018" name="IMA Fungus">
        <title>IMA Genome-F 9: Draft genome sequence of Annulohypoxylon stygium, Aspergillus mulundensis, Berkeleyomyces basicola (syn. Thielaviopsis basicola), Ceratocystis smalleyi, two Cercospora beticola strains, Coleophoma cylindrospora, Fusarium fracticaudum, Phialophora cf. hyalina, and Morchella septimelata.</title>
        <authorList>
            <person name="Wingfield B.D."/>
            <person name="Bills G.F."/>
            <person name="Dong Y."/>
            <person name="Huang W."/>
            <person name="Nel W.J."/>
            <person name="Swalarsk-Parry B.S."/>
            <person name="Vaghefi N."/>
            <person name="Wilken P.M."/>
            <person name="An Z."/>
            <person name="de Beer Z.W."/>
            <person name="De Vos L."/>
            <person name="Chen L."/>
            <person name="Duong T.A."/>
            <person name="Gao Y."/>
            <person name="Hammerbacher A."/>
            <person name="Kikkert J.R."/>
            <person name="Li Y."/>
            <person name="Li H."/>
            <person name="Li K."/>
            <person name="Li Q."/>
            <person name="Liu X."/>
            <person name="Ma X."/>
            <person name="Naidoo K."/>
            <person name="Pethybridge S.J."/>
            <person name="Sun J."/>
            <person name="Steenkamp E.T."/>
            <person name="van der Nest M.A."/>
            <person name="van Wyk S."/>
            <person name="Wingfield M.J."/>
            <person name="Xiong C."/>
            <person name="Yue Q."/>
            <person name="Zhang X."/>
        </authorList>
    </citation>
    <scope>NUCLEOTIDE SEQUENCE [LARGE SCALE GENOMIC DNA]</scope>
    <source>
        <strain evidence="2 3">BP6252</strain>
    </source>
</reference>
<protein>
    <submittedName>
        <fullName evidence="2">Uncharacterized protein</fullName>
    </submittedName>
</protein>
<evidence type="ECO:0000313" key="2">
    <source>
        <dbReference type="EMBL" id="RDW76915.1"/>
    </source>
</evidence>
<evidence type="ECO:0000256" key="1">
    <source>
        <dbReference type="SAM" id="MobiDB-lite"/>
    </source>
</evidence>